<dbReference type="RefSeq" id="WP_071629287.1">
    <property type="nucleotide sequence ID" value="NZ_CP022375.1"/>
</dbReference>
<keyword evidence="5" id="KW-0813">Transport</keyword>
<feature type="transmembrane region" description="Helical" evidence="10">
    <location>
        <begin position="40"/>
        <end position="59"/>
    </location>
</feature>
<feature type="transmembrane region" description="Helical" evidence="10">
    <location>
        <begin position="15"/>
        <end position="33"/>
    </location>
</feature>
<organism evidence="11 12">
    <name type="scientific">Francisella opportunistica</name>
    <dbReference type="NCBI Taxonomy" id="2016517"/>
    <lineage>
        <taxon>Bacteria</taxon>
        <taxon>Pseudomonadati</taxon>
        <taxon>Pseudomonadota</taxon>
        <taxon>Gammaproteobacteria</taxon>
        <taxon>Thiotrichales</taxon>
        <taxon>Francisellaceae</taxon>
        <taxon>Francisella</taxon>
    </lineage>
</organism>
<accession>A0A345JRS2</accession>
<evidence type="ECO:0000256" key="9">
    <source>
        <dbReference type="ARBA" id="ARBA00023136"/>
    </source>
</evidence>
<comment type="similarity">
    <text evidence="3">Belongs to the nicotinamide ribonucleoside (NR) uptake permease (TC 4.B.1) family.</text>
</comment>
<comment type="subcellular location">
    <subcellularLocation>
        <location evidence="2">Cell membrane</location>
        <topology evidence="2">Multi-pass membrane protein</topology>
    </subcellularLocation>
</comment>
<evidence type="ECO:0000256" key="6">
    <source>
        <dbReference type="ARBA" id="ARBA00022475"/>
    </source>
</evidence>
<proteinExistence type="inferred from homology"/>
<keyword evidence="8 10" id="KW-1133">Transmembrane helix</keyword>
<dbReference type="GO" id="GO:0005886">
    <property type="term" value="C:plasma membrane"/>
    <property type="evidence" value="ECO:0007669"/>
    <property type="project" value="UniProtKB-SubCell"/>
</dbReference>
<dbReference type="KEGG" id="foo:CGC45_05200"/>
<evidence type="ECO:0000313" key="11">
    <source>
        <dbReference type="EMBL" id="AXH30018.1"/>
    </source>
</evidence>
<keyword evidence="9 10" id="KW-0472">Membrane</keyword>
<gene>
    <name evidence="11" type="ORF">CGC43_05205</name>
</gene>
<dbReference type="Pfam" id="PF04973">
    <property type="entry name" value="NMN_transporter"/>
    <property type="match status" value="1"/>
</dbReference>
<keyword evidence="12" id="KW-1185">Reference proteome</keyword>
<evidence type="ECO:0000256" key="5">
    <source>
        <dbReference type="ARBA" id="ARBA00022448"/>
    </source>
</evidence>
<evidence type="ECO:0000256" key="3">
    <source>
        <dbReference type="ARBA" id="ARBA00006669"/>
    </source>
</evidence>
<feature type="transmembrane region" description="Helical" evidence="10">
    <location>
        <begin position="136"/>
        <end position="155"/>
    </location>
</feature>
<keyword evidence="7 10" id="KW-0812">Transmembrane</keyword>
<dbReference type="PANTHER" id="PTHR36122">
    <property type="entry name" value="NICOTINAMIDE RIBOSIDE TRANSPORTER PNUC"/>
    <property type="match status" value="1"/>
</dbReference>
<evidence type="ECO:0000256" key="7">
    <source>
        <dbReference type="ARBA" id="ARBA00022692"/>
    </source>
</evidence>
<evidence type="ECO:0000256" key="10">
    <source>
        <dbReference type="SAM" id="Phobius"/>
    </source>
</evidence>
<feature type="transmembrane region" description="Helical" evidence="10">
    <location>
        <begin position="185"/>
        <end position="203"/>
    </location>
</feature>
<sequence>MESIYHWLVSSFYDYQSYFELVAAATGVAGVYFSYKRNILVYIVSFISSAIYVCLLYDWELFGDMLLNFYYLVANVIGFFAWIKHFEGDSKIHVYVTKANKHQQKISLYIFIITFIITPFIYTLQKQTSIIDLPLYSFIDAFVTAISFAGVYLLIKRAIESWYLWAIADIISVPLFIYKGYNVTALQYAIFLILVYLGYKEWLRDYNQNKQALNNK</sequence>
<dbReference type="NCBIfam" id="TIGR01528">
    <property type="entry name" value="NMN_trans_PnuC"/>
    <property type="match status" value="1"/>
</dbReference>
<evidence type="ECO:0000256" key="1">
    <source>
        <dbReference type="ARBA" id="ARBA00002672"/>
    </source>
</evidence>
<dbReference type="EMBL" id="CP022375">
    <property type="protein sequence ID" value="AXH30018.1"/>
    <property type="molecule type" value="Genomic_DNA"/>
</dbReference>
<reference evidence="11 12" key="1">
    <citation type="submission" date="2017-07" db="EMBL/GenBank/DDBJ databases">
        <title>Complete genome sequences and comparative analysis of the novel pathogen Francisella opportunistica.</title>
        <authorList>
            <person name="Dietrich E.A."/>
            <person name="Kingry L.C."/>
            <person name="Petersen J.M."/>
        </authorList>
    </citation>
    <scope>NUCLEOTIDE SEQUENCE [LARGE SCALE GENOMIC DNA]</scope>
    <source>
        <strain evidence="11 12">14-2155</strain>
    </source>
</reference>
<evidence type="ECO:0000256" key="2">
    <source>
        <dbReference type="ARBA" id="ARBA00004651"/>
    </source>
</evidence>
<evidence type="ECO:0000313" key="12">
    <source>
        <dbReference type="Proteomes" id="UP000253862"/>
    </source>
</evidence>
<dbReference type="PANTHER" id="PTHR36122:SF2">
    <property type="entry name" value="NICOTINAMIDE RIBOSIDE TRANSPORTER PNUC"/>
    <property type="match status" value="1"/>
</dbReference>
<keyword evidence="6" id="KW-1003">Cell membrane</keyword>
<dbReference type="GO" id="GO:0034257">
    <property type="term" value="F:nicotinamide riboside transmembrane transporter activity"/>
    <property type="evidence" value="ECO:0007669"/>
    <property type="project" value="InterPro"/>
</dbReference>
<name>A0A345JRS2_9GAMM</name>
<feature type="transmembrane region" description="Helical" evidence="10">
    <location>
        <begin position="65"/>
        <end position="85"/>
    </location>
</feature>
<dbReference type="OrthoDB" id="9791248at2"/>
<protein>
    <recommendedName>
        <fullName evidence="4">Nicotinamide riboside transporter PnuC</fullName>
    </recommendedName>
</protein>
<dbReference type="AlphaFoldDB" id="A0A345JRS2"/>
<evidence type="ECO:0000256" key="8">
    <source>
        <dbReference type="ARBA" id="ARBA00022989"/>
    </source>
</evidence>
<evidence type="ECO:0000256" key="4">
    <source>
        <dbReference type="ARBA" id="ARBA00017522"/>
    </source>
</evidence>
<dbReference type="InterPro" id="IPR006419">
    <property type="entry name" value="NMN_transpt_PnuC"/>
</dbReference>
<feature type="transmembrane region" description="Helical" evidence="10">
    <location>
        <begin position="106"/>
        <end position="124"/>
    </location>
</feature>
<dbReference type="Proteomes" id="UP000253862">
    <property type="component" value="Chromosome"/>
</dbReference>
<comment type="function">
    <text evidence="1">Required for nicotinamide riboside transport across the inner membrane.</text>
</comment>